<dbReference type="STRING" id="39029.BSR42_13220"/>
<dbReference type="AlphaFoldDB" id="A0A0J6WWI0"/>
<evidence type="ECO:0000313" key="2">
    <source>
        <dbReference type="Proteomes" id="UP000036503"/>
    </source>
</evidence>
<dbReference type="PATRIC" id="fig|1122219.3.peg.1588"/>
<dbReference type="Proteomes" id="UP000036503">
    <property type="component" value="Unassembled WGS sequence"/>
</dbReference>
<dbReference type="EMBL" id="LEKT01000030">
    <property type="protein sequence ID" value="KMO86177.1"/>
    <property type="molecule type" value="Genomic_DNA"/>
</dbReference>
<reference evidence="1 2" key="1">
    <citation type="submission" date="2015-06" db="EMBL/GenBank/DDBJ databases">
        <title>Draft genome sequence of beer spoilage bacterium Megasphaera cerevisiae type strain 20462.</title>
        <authorList>
            <person name="Kutumbaka K."/>
            <person name="Pasmowitz J."/>
            <person name="Mategko J."/>
            <person name="Reyes D."/>
            <person name="Friedrich A."/>
            <person name="Han S."/>
            <person name="Martens-Habbena W."/>
            <person name="Neal-McKinney J."/>
            <person name="Janagama H.K."/>
            <person name="Nadala C."/>
            <person name="Samadpour M."/>
        </authorList>
    </citation>
    <scope>NUCLEOTIDE SEQUENCE [LARGE SCALE GENOMIC DNA]</scope>
    <source>
        <strain evidence="1 2">DSM 20462</strain>
    </source>
</reference>
<dbReference type="OrthoDB" id="9810814at2"/>
<accession>A0A0J6WWI0</accession>
<protein>
    <submittedName>
        <fullName evidence="1">Uncharacterized protein</fullName>
    </submittedName>
</protein>
<dbReference type="InParanoid" id="A0A0J6WWI0"/>
<organism evidence="1 2">
    <name type="scientific">Megasphaera cerevisiae DSM 20462</name>
    <dbReference type="NCBI Taxonomy" id="1122219"/>
    <lineage>
        <taxon>Bacteria</taxon>
        <taxon>Bacillati</taxon>
        <taxon>Bacillota</taxon>
        <taxon>Negativicutes</taxon>
        <taxon>Veillonellales</taxon>
        <taxon>Veillonellaceae</taxon>
        <taxon>Megasphaera</taxon>
    </lineage>
</organism>
<proteinExistence type="predicted"/>
<sequence>MTPEPAYVFPAFNVLQDLYAHGCPVCQYIAKATFDFLAWYQYQLSTEQTVQNQLAEAGGMCSSHTWQIYDMASSYDFSLGYISVAEKVAAKLYQSVLQGHQQSVLPVDNEHCFVCHMLIPLEKAYIQDIYYTLQSADGKRAYSQSEGLCLAHLKKLIAITKEDELIDFLLNHAAQHFERWVEDMKAFVLKQETLHRDLQNDNERKACYEVLVHLSGGK</sequence>
<keyword evidence="2" id="KW-1185">Reference proteome</keyword>
<name>A0A0J6WWI0_9FIRM</name>
<comment type="caution">
    <text evidence="1">The sequence shown here is derived from an EMBL/GenBank/DDBJ whole genome shotgun (WGS) entry which is preliminary data.</text>
</comment>
<dbReference type="RefSeq" id="WP_048514580.1">
    <property type="nucleotide sequence ID" value="NZ_LEKT01000030.1"/>
</dbReference>
<evidence type="ECO:0000313" key="1">
    <source>
        <dbReference type="EMBL" id="KMO86177.1"/>
    </source>
</evidence>
<gene>
    <name evidence="1" type="ORF">AB840_09375</name>
</gene>